<dbReference type="PANTHER" id="PTHR11986:SF79">
    <property type="entry name" value="ACETYLORNITHINE AMINOTRANSFERASE, MITOCHONDRIAL"/>
    <property type="match status" value="1"/>
</dbReference>
<sequence length="410" mass="43890">MNSHLSDVWFSVTPLQVASGRGCWVTTTEGHEYLDFSGGIAVNSTGHSHPKVVAAIAAQAERFIHAQVNVYRHDLLEPLAAKLHEITPAGIDKFFFANSGAEITEASVKLAKQATKRPNIIVFSGSFHGRTHMAMAMTTSKTGYRSGHSPLPAGVFVAPYPDHLADDQDAEVAHALRGLDHLLKSMTAPEETAAMILEPVLGEGGYVPAPAAFITGVVERCRAHGILFIADEVQSGFGRTGEMFAVDHYGIEPDIICMAKGIASGFPFSALGTRSDIDAKWTKGSHGGTYGGNAMGCAAALATIEIMSEPAFLRNVRDRGEQLRMGIRELQRHDAGITDVRGLGLMVGTEFSDPARVAAIQKHCLEEGRMIVMNAGTYSNTLRWMPPLVVDEHEIEIGLAAFGAALKATS</sequence>
<dbReference type="InterPro" id="IPR015422">
    <property type="entry name" value="PyrdxlP-dep_Trfase_small"/>
</dbReference>
<organism evidence="6">
    <name type="scientific">freshwater metagenome</name>
    <dbReference type="NCBI Taxonomy" id="449393"/>
    <lineage>
        <taxon>unclassified sequences</taxon>
        <taxon>metagenomes</taxon>
        <taxon>ecological metagenomes</taxon>
    </lineage>
</organism>
<accession>A0A6J7EV48</accession>
<dbReference type="SUPFAM" id="SSF53383">
    <property type="entry name" value="PLP-dependent transferases"/>
    <property type="match status" value="1"/>
</dbReference>
<dbReference type="InterPro" id="IPR005814">
    <property type="entry name" value="Aminotrans_3"/>
</dbReference>
<dbReference type="Gene3D" id="3.90.1150.10">
    <property type="entry name" value="Aspartate Aminotransferase, domain 1"/>
    <property type="match status" value="1"/>
</dbReference>
<protein>
    <submittedName>
        <fullName evidence="6">Unannotated protein</fullName>
    </submittedName>
</protein>
<evidence type="ECO:0000256" key="1">
    <source>
        <dbReference type="ARBA" id="ARBA00001933"/>
    </source>
</evidence>
<dbReference type="PIRSF" id="PIRSF000521">
    <property type="entry name" value="Transaminase_4ab_Lys_Orn"/>
    <property type="match status" value="1"/>
</dbReference>
<keyword evidence="5" id="KW-0663">Pyridoxal phosphate</keyword>
<dbReference type="GO" id="GO:0042802">
    <property type="term" value="F:identical protein binding"/>
    <property type="evidence" value="ECO:0007669"/>
    <property type="project" value="TreeGrafter"/>
</dbReference>
<dbReference type="PROSITE" id="PS00600">
    <property type="entry name" value="AA_TRANSFER_CLASS_3"/>
    <property type="match status" value="1"/>
</dbReference>
<comment type="cofactor">
    <cofactor evidence="1">
        <name>pyridoxal 5'-phosphate</name>
        <dbReference type="ChEBI" id="CHEBI:597326"/>
    </cofactor>
</comment>
<evidence type="ECO:0000256" key="3">
    <source>
        <dbReference type="ARBA" id="ARBA00022576"/>
    </source>
</evidence>
<dbReference type="Gene3D" id="3.40.640.10">
    <property type="entry name" value="Type I PLP-dependent aspartate aminotransferase-like (Major domain)"/>
    <property type="match status" value="1"/>
</dbReference>
<dbReference type="GO" id="GO:0008483">
    <property type="term" value="F:transaminase activity"/>
    <property type="evidence" value="ECO:0007669"/>
    <property type="project" value="UniProtKB-KW"/>
</dbReference>
<reference evidence="6" key="1">
    <citation type="submission" date="2020-05" db="EMBL/GenBank/DDBJ databases">
        <authorList>
            <person name="Chiriac C."/>
            <person name="Salcher M."/>
            <person name="Ghai R."/>
            <person name="Kavagutti S V."/>
        </authorList>
    </citation>
    <scope>NUCLEOTIDE SEQUENCE</scope>
</reference>
<dbReference type="FunFam" id="3.40.640.10:FF:000013">
    <property type="entry name" value="4-aminobutyrate aminotransferase"/>
    <property type="match status" value="1"/>
</dbReference>
<name>A0A6J7EV48_9ZZZZ</name>
<evidence type="ECO:0000256" key="5">
    <source>
        <dbReference type="ARBA" id="ARBA00022898"/>
    </source>
</evidence>
<dbReference type="GO" id="GO:0030170">
    <property type="term" value="F:pyridoxal phosphate binding"/>
    <property type="evidence" value="ECO:0007669"/>
    <property type="project" value="InterPro"/>
</dbReference>
<dbReference type="CDD" id="cd00610">
    <property type="entry name" value="OAT_like"/>
    <property type="match status" value="1"/>
</dbReference>
<keyword evidence="4" id="KW-0808">Transferase</keyword>
<dbReference type="InterPro" id="IPR015421">
    <property type="entry name" value="PyrdxlP-dep_Trfase_major"/>
</dbReference>
<dbReference type="EMBL" id="CAFBLP010000067">
    <property type="protein sequence ID" value="CAB4886221.1"/>
    <property type="molecule type" value="Genomic_DNA"/>
</dbReference>
<dbReference type="InterPro" id="IPR049704">
    <property type="entry name" value="Aminotrans_3_PPA_site"/>
</dbReference>
<dbReference type="PANTHER" id="PTHR11986">
    <property type="entry name" value="AMINOTRANSFERASE CLASS III"/>
    <property type="match status" value="1"/>
</dbReference>
<gene>
    <name evidence="6" type="ORF">UFOPK3376_02270</name>
</gene>
<dbReference type="Pfam" id="PF00202">
    <property type="entry name" value="Aminotran_3"/>
    <property type="match status" value="1"/>
</dbReference>
<dbReference type="InterPro" id="IPR015424">
    <property type="entry name" value="PyrdxlP-dep_Trfase"/>
</dbReference>
<evidence type="ECO:0000313" key="6">
    <source>
        <dbReference type="EMBL" id="CAB4886221.1"/>
    </source>
</evidence>
<dbReference type="AlphaFoldDB" id="A0A6J7EV48"/>
<evidence type="ECO:0000256" key="4">
    <source>
        <dbReference type="ARBA" id="ARBA00022679"/>
    </source>
</evidence>
<keyword evidence="3" id="KW-0032">Aminotransferase</keyword>
<proteinExistence type="inferred from homology"/>
<dbReference type="InterPro" id="IPR050103">
    <property type="entry name" value="Class-III_PLP-dep_AT"/>
</dbReference>
<evidence type="ECO:0000256" key="2">
    <source>
        <dbReference type="ARBA" id="ARBA00008954"/>
    </source>
</evidence>
<comment type="similarity">
    <text evidence="2">Belongs to the class-III pyridoxal-phosphate-dependent aminotransferase family.</text>
</comment>